<organism evidence="2 3">
    <name type="scientific">Sphaerospermopsis aphanizomenoides LEGE 00250</name>
    <dbReference type="NCBI Taxonomy" id="2777972"/>
    <lineage>
        <taxon>Bacteria</taxon>
        <taxon>Bacillati</taxon>
        <taxon>Cyanobacteriota</taxon>
        <taxon>Cyanophyceae</taxon>
        <taxon>Nostocales</taxon>
        <taxon>Aphanizomenonaceae</taxon>
        <taxon>Sphaerospermopsis</taxon>
        <taxon>Sphaerospermopsis aphanizomenoides</taxon>
    </lineage>
</organism>
<reference evidence="2 3" key="1">
    <citation type="submission" date="2020-10" db="EMBL/GenBank/DDBJ databases">
        <authorList>
            <person name="Castelo-Branco R."/>
            <person name="Eusebio N."/>
            <person name="Adriana R."/>
            <person name="Vieira A."/>
            <person name="Brugerolle De Fraissinette N."/>
            <person name="Rezende De Castro R."/>
            <person name="Schneider M.P."/>
            <person name="Vasconcelos V."/>
            <person name="Leao P.N."/>
        </authorList>
    </citation>
    <scope>NUCLEOTIDE SEQUENCE [LARGE SCALE GENOMIC DNA]</scope>
    <source>
        <strain evidence="2 3">LEGE 00250</strain>
    </source>
</reference>
<comment type="caution">
    <text evidence="2">The sequence shown here is derived from an EMBL/GenBank/DDBJ whole genome shotgun (WGS) entry which is preliminary data.</text>
</comment>
<dbReference type="Proteomes" id="UP000606776">
    <property type="component" value="Unassembled WGS sequence"/>
</dbReference>
<dbReference type="Gene3D" id="3.40.50.2000">
    <property type="entry name" value="Glycogen Phosphorylase B"/>
    <property type="match status" value="1"/>
</dbReference>
<dbReference type="Pfam" id="PF13524">
    <property type="entry name" value="Glyco_trans_1_2"/>
    <property type="match status" value="1"/>
</dbReference>
<gene>
    <name evidence="2" type="ORF">IQ227_07950</name>
</gene>
<name>A0ABR9VEX7_9CYAN</name>
<dbReference type="SUPFAM" id="SSF53756">
    <property type="entry name" value="UDP-Glycosyltransferase/glycogen phosphorylase"/>
    <property type="match status" value="1"/>
</dbReference>
<proteinExistence type="predicted"/>
<feature type="domain" description="Spore protein YkvP/CgeB glycosyl transferase-like" evidence="1">
    <location>
        <begin position="181"/>
        <end position="312"/>
    </location>
</feature>
<dbReference type="RefSeq" id="WP_193942407.1">
    <property type="nucleotide sequence ID" value="NZ_JADEWB010000030.1"/>
</dbReference>
<dbReference type="InterPro" id="IPR055259">
    <property type="entry name" value="YkvP/CgeB_Glyco_trans-like"/>
</dbReference>
<evidence type="ECO:0000313" key="3">
    <source>
        <dbReference type="Proteomes" id="UP000606776"/>
    </source>
</evidence>
<evidence type="ECO:0000259" key="1">
    <source>
        <dbReference type="Pfam" id="PF13524"/>
    </source>
</evidence>
<evidence type="ECO:0000313" key="2">
    <source>
        <dbReference type="EMBL" id="MBE9235965.1"/>
    </source>
</evidence>
<accession>A0ABR9VEX7</accession>
<protein>
    <submittedName>
        <fullName evidence="2">Glycosyltransferase family 1 protein</fullName>
    </submittedName>
</protein>
<keyword evidence="3" id="KW-1185">Reference proteome</keyword>
<sequence length="318" mass="36112">MKNKLKIGIRLVQTGTLDIKSGNVTGDELIARGWQKSLLKTDLVESVNLYNMNDIIDEQPDVVIHFHPNQPLHPQAKNLFYLQNAYQKPQNLGKTGGAGLIYEGGTVEAFHNFIKNKYDGYLFTSQKLKDHCADGVVIPFATDADFFYTQTSGLYEYPLSFVGNGIRSASVNQRYFAPLINLGLVIYGNMWTIPPLNSVCRGLLPMPDLPKLYSESLINLNAHISEHLEWETVNLRIYDILACGGFIISDYFESLENTFGDTIVYSDGYEDIWAKAVEYLANSEERKRRSEEGKKIVLAHHTYDQRMKVLLDFLQEII</sequence>
<dbReference type="EMBL" id="JADEWB010000030">
    <property type="protein sequence ID" value="MBE9235965.1"/>
    <property type="molecule type" value="Genomic_DNA"/>
</dbReference>